<protein>
    <submittedName>
        <fullName evidence="2">Uncharacterized protein</fullName>
    </submittedName>
</protein>
<dbReference type="EMBL" id="UINC01023222">
    <property type="protein sequence ID" value="SVA94454.1"/>
    <property type="molecule type" value="Genomic_DNA"/>
</dbReference>
<organism evidence="2">
    <name type="scientific">marine metagenome</name>
    <dbReference type="NCBI Taxonomy" id="408172"/>
    <lineage>
        <taxon>unclassified sequences</taxon>
        <taxon>metagenomes</taxon>
        <taxon>ecological metagenomes</taxon>
    </lineage>
</organism>
<feature type="transmembrane region" description="Helical" evidence="1">
    <location>
        <begin position="6"/>
        <end position="26"/>
    </location>
</feature>
<accession>A0A381ZZC3</accession>
<reference evidence="2" key="1">
    <citation type="submission" date="2018-05" db="EMBL/GenBank/DDBJ databases">
        <authorList>
            <person name="Lanie J.A."/>
            <person name="Ng W.-L."/>
            <person name="Kazmierczak K.M."/>
            <person name="Andrzejewski T.M."/>
            <person name="Davidsen T.M."/>
            <person name="Wayne K.J."/>
            <person name="Tettelin H."/>
            <person name="Glass J.I."/>
            <person name="Rusch D."/>
            <person name="Podicherti R."/>
            <person name="Tsui H.-C.T."/>
            <person name="Winkler M.E."/>
        </authorList>
    </citation>
    <scope>NUCLEOTIDE SEQUENCE</scope>
</reference>
<sequence>MELVVNAELIWNILLTLIIAPLGFLVRQYISEVKRLDILLNKTREEVAREYVTRDQIEKEFQRIMEVIDRIDGKIDRLQTKTYFQD</sequence>
<name>A0A381ZZC3_9ZZZZ</name>
<keyword evidence="1" id="KW-1133">Transmembrane helix</keyword>
<evidence type="ECO:0000313" key="2">
    <source>
        <dbReference type="EMBL" id="SVA94454.1"/>
    </source>
</evidence>
<dbReference type="AlphaFoldDB" id="A0A381ZZC3"/>
<keyword evidence="1" id="KW-0812">Transmembrane</keyword>
<keyword evidence="1" id="KW-0472">Membrane</keyword>
<gene>
    <name evidence="2" type="ORF">METZ01_LOCUS147308</name>
</gene>
<evidence type="ECO:0000256" key="1">
    <source>
        <dbReference type="SAM" id="Phobius"/>
    </source>
</evidence>
<proteinExistence type="predicted"/>